<dbReference type="Proteomes" id="UP000688137">
    <property type="component" value="Unassembled WGS sequence"/>
</dbReference>
<protein>
    <submittedName>
        <fullName evidence="1">Uncharacterized protein</fullName>
    </submittedName>
</protein>
<name>A0A8S1JRX1_PARPR</name>
<keyword evidence="2" id="KW-1185">Reference proteome</keyword>
<dbReference type="AlphaFoldDB" id="A0A8S1JRX1"/>
<sequence>MIQKKIVLKLAIKHNPPSLFVIYRYNLKDKKLRRYRIELNSLVYLPTPDQITEQLYHEHDDYLNDNNVEYEQVFRMVQMLYEHQQQKSGTRRSVIKNLDQVESYIESDQDELNKSIMMERDDNWQTPPNRRTETIYPKDNSKFKQVPSSESMSLSISGMQNFMQGQQKKSNNLTYLPINNFDDQGSKNRRFVEDQIQQNQQSYFKNKFIELPQPLLNRNNQRINNYY</sequence>
<organism evidence="1 2">
    <name type="scientific">Paramecium primaurelia</name>
    <dbReference type="NCBI Taxonomy" id="5886"/>
    <lineage>
        <taxon>Eukaryota</taxon>
        <taxon>Sar</taxon>
        <taxon>Alveolata</taxon>
        <taxon>Ciliophora</taxon>
        <taxon>Intramacronucleata</taxon>
        <taxon>Oligohymenophorea</taxon>
        <taxon>Peniculida</taxon>
        <taxon>Parameciidae</taxon>
        <taxon>Paramecium</taxon>
    </lineage>
</organism>
<proteinExistence type="predicted"/>
<dbReference type="EMBL" id="CAJJDM010000003">
    <property type="protein sequence ID" value="CAD8044379.1"/>
    <property type="molecule type" value="Genomic_DNA"/>
</dbReference>
<dbReference type="OMA" id="KSIMMER"/>
<gene>
    <name evidence="1" type="ORF">PPRIM_AZ9-3.1.T0060463</name>
</gene>
<comment type="caution">
    <text evidence="1">The sequence shown here is derived from an EMBL/GenBank/DDBJ whole genome shotgun (WGS) entry which is preliminary data.</text>
</comment>
<evidence type="ECO:0000313" key="2">
    <source>
        <dbReference type="Proteomes" id="UP000688137"/>
    </source>
</evidence>
<reference evidence="1" key="1">
    <citation type="submission" date="2021-01" db="EMBL/GenBank/DDBJ databases">
        <authorList>
            <consortium name="Genoscope - CEA"/>
            <person name="William W."/>
        </authorList>
    </citation>
    <scope>NUCLEOTIDE SEQUENCE</scope>
</reference>
<evidence type="ECO:0000313" key="1">
    <source>
        <dbReference type="EMBL" id="CAD8044379.1"/>
    </source>
</evidence>
<accession>A0A8S1JRX1</accession>